<dbReference type="Proteomes" id="UP000242381">
    <property type="component" value="Unassembled WGS sequence"/>
</dbReference>
<organism evidence="1 2">
    <name type="scientific">Rhizopus microsporus</name>
    <dbReference type="NCBI Taxonomy" id="58291"/>
    <lineage>
        <taxon>Eukaryota</taxon>
        <taxon>Fungi</taxon>
        <taxon>Fungi incertae sedis</taxon>
        <taxon>Mucoromycota</taxon>
        <taxon>Mucoromycotina</taxon>
        <taxon>Mucoromycetes</taxon>
        <taxon>Mucorales</taxon>
        <taxon>Mucorineae</taxon>
        <taxon>Rhizopodaceae</taxon>
        <taxon>Rhizopus</taxon>
    </lineage>
</organism>
<sequence length="101" mass="11103">NTMQLDAARIIKLCFNIITEWKATGMGFQKSCVFISEAGLNSHQVKSKAWSVNCTLATVQVPTQRGVSLSIVGCISPILNFISFSKMVVGAIHRKKKKDEC</sequence>
<dbReference type="AlphaFoldDB" id="A0A1X0RTQ9"/>
<reference evidence="1 2" key="1">
    <citation type="journal article" date="2016" name="Proc. Natl. Acad. Sci. U.S.A.">
        <title>Lipid metabolic changes in an early divergent fungus govern the establishment of a mutualistic symbiosis with endobacteria.</title>
        <authorList>
            <person name="Lastovetsky O.A."/>
            <person name="Gaspar M.L."/>
            <person name="Mondo S.J."/>
            <person name="LaButti K.M."/>
            <person name="Sandor L."/>
            <person name="Grigoriev I.V."/>
            <person name="Henry S.A."/>
            <person name="Pawlowska T.E."/>
        </authorList>
    </citation>
    <scope>NUCLEOTIDE SEQUENCE [LARGE SCALE GENOMIC DNA]</scope>
    <source>
        <strain evidence="1 2">ATCC 11559</strain>
    </source>
</reference>
<dbReference type="EMBL" id="KV921422">
    <property type="protein sequence ID" value="ORE15473.1"/>
    <property type="molecule type" value="Genomic_DNA"/>
</dbReference>
<feature type="non-terminal residue" evidence="1">
    <location>
        <position position="1"/>
    </location>
</feature>
<evidence type="ECO:0000313" key="1">
    <source>
        <dbReference type="EMBL" id="ORE15473.1"/>
    </source>
</evidence>
<protein>
    <submittedName>
        <fullName evidence="1">Uncharacterized protein</fullName>
    </submittedName>
</protein>
<evidence type="ECO:0000313" key="2">
    <source>
        <dbReference type="Proteomes" id="UP000242381"/>
    </source>
</evidence>
<gene>
    <name evidence="1" type="ORF">BCV71DRAFT_185268</name>
</gene>
<name>A0A1X0RTQ9_RHIZD</name>
<proteinExistence type="predicted"/>
<accession>A0A1X0RTQ9</accession>
<dbReference type="VEuPathDB" id="FungiDB:BCV72DRAFT_184256"/>